<organism evidence="1 2">
    <name type="scientific">Sellimonas catena</name>
    <dbReference type="NCBI Taxonomy" id="2994035"/>
    <lineage>
        <taxon>Bacteria</taxon>
        <taxon>Bacillati</taxon>
        <taxon>Bacillota</taxon>
        <taxon>Clostridia</taxon>
        <taxon>Lachnospirales</taxon>
        <taxon>Lachnospiraceae</taxon>
        <taxon>Sellimonas</taxon>
    </lineage>
</organism>
<dbReference type="Pfam" id="PF13306">
    <property type="entry name" value="LRR_5"/>
    <property type="match status" value="1"/>
</dbReference>
<accession>A0A9W6CGU6</accession>
<evidence type="ECO:0008006" key="3">
    <source>
        <dbReference type="Google" id="ProtNLM"/>
    </source>
</evidence>
<evidence type="ECO:0000313" key="2">
    <source>
        <dbReference type="Proteomes" id="UP001145094"/>
    </source>
</evidence>
<dbReference type="Gene3D" id="3.80.10.10">
    <property type="entry name" value="Ribonuclease Inhibitor"/>
    <property type="match status" value="1"/>
</dbReference>
<evidence type="ECO:0000313" key="1">
    <source>
        <dbReference type="EMBL" id="GLG89728.1"/>
    </source>
</evidence>
<reference evidence="1" key="1">
    <citation type="submission" date="2022-11" db="EMBL/GenBank/DDBJ databases">
        <title>Draft genome sequence of Sellimonas catena strain 18CBH55.</title>
        <authorList>
            <person name="Hisatomi A."/>
            <person name="Ohkuma M."/>
            <person name="Sakamoto M."/>
        </authorList>
    </citation>
    <scope>NUCLEOTIDE SEQUENCE</scope>
    <source>
        <strain evidence="1">18CBH55</strain>
    </source>
</reference>
<comment type="caution">
    <text evidence="1">The sequence shown here is derived from an EMBL/GenBank/DDBJ whole genome shotgun (WGS) entry which is preliminary data.</text>
</comment>
<dbReference type="InterPro" id="IPR032675">
    <property type="entry name" value="LRR_dom_sf"/>
</dbReference>
<dbReference type="InterPro" id="IPR026906">
    <property type="entry name" value="LRR_5"/>
</dbReference>
<sequence length="320" mass="36643">MYPEIHYKTESKEFKTVTIFGCYGESPEVFLPDTIDGLPVTRIADYGFAQTEEEEGMAVFLPDGERKSEARKRLCGGQVEEIHLPEELGEVGRYAFYRCFRLKRLSFTDSLTSIGGGAFTGCQLSHVEIRCRKSRQTCLRQILEEQRFELAVHISYEDQEQIETASLIFPEHYEEAVENTPARIVETHYHGSGGDYRQCVYHKEIDYEEYDSLFVKARAREDVRTLIRIALARLREPYRLTGQAEEEYADFLRGCAGETAGFLLEADDMKTVRFLLDQKIWEGEALETALTVAEKKGHAEMSALLLQAGRKRSGKKTFDL</sequence>
<dbReference type="EMBL" id="BSCH01000006">
    <property type="protein sequence ID" value="GLG89728.1"/>
    <property type="molecule type" value="Genomic_DNA"/>
</dbReference>
<reference evidence="1" key="3">
    <citation type="journal article" date="2023" name="Int. J. Syst. Evol. Microbiol.">
        <title>Sellimonas catena sp. nov., isolated from human faeces.</title>
        <authorList>
            <person name="Hisatomi A."/>
            <person name="Ohkuma M."/>
            <person name="Sakamoto M."/>
        </authorList>
    </citation>
    <scope>NUCLEOTIDE SEQUENCE</scope>
    <source>
        <strain evidence="1">18CBH55</strain>
    </source>
</reference>
<dbReference type="RefSeq" id="WP_087169463.1">
    <property type="nucleotide sequence ID" value="NZ_BSCH01000006.1"/>
</dbReference>
<protein>
    <recommendedName>
        <fullName evidence="3">Leucine-rich repeat domain-containing protein</fullName>
    </recommendedName>
</protein>
<proteinExistence type="predicted"/>
<name>A0A9W6CGU6_9FIRM</name>
<dbReference type="AlphaFoldDB" id="A0A9W6CGU6"/>
<reference evidence="1" key="2">
    <citation type="submission" date="2022-11" db="EMBL/GenBank/DDBJ databases">
        <title>Draft genome sequence of Sellimonas catena strain 18CBH55.</title>
        <authorList>
            <person name="Atsushi H."/>
            <person name="Moriya O."/>
            <person name="Mitsuo S."/>
        </authorList>
    </citation>
    <scope>NUCLEOTIDE SEQUENCE</scope>
    <source>
        <strain evidence="1">18CBH55</strain>
    </source>
</reference>
<dbReference type="Proteomes" id="UP001145094">
    <property type="component" value="Unassembled WGS sequence"/>
</dbReference>
<gene>
    <name evidence="1" type="ORF">Selli2_11550</name>
</gene>